<evidence type="ECO:0000313" key="2">
    <source>
        <dbReference type="EnsemblPlants" id="OMERI01G31450.1"/>
    </source>
</evidence>
<dbReference type="AlphaFoldDB" id="A0A0E0C946"/>
<reference evidence="2" key="2">
    <citation type="submission" date="2018-05" db="EMBL/GenBank/DDBJ databases">
        <title>OmerRS3 (Oryza meridionalis Reference Sequence Version 3).</title>
        <authorList>
            <person name="Zhang J."/>
            <person name="Kudrna D."/>
            <person name="Lee S."/>
            <person name="Talag J."/>
            <person name="Welchert J."/>
            <person name="Wing R.A."/>
        </authorList>
    </citation>
    <scope>NUCLEOTIDE SEQUENCE [LARGE SCALE GENOMIC DNA]</scope>
    <source>
        <strain evidence="2">cv. OR44</strain>
    </source>
</reference>
<organism evidence="2">
    <name type="scientific">Oryza meridionalis</name>
    <dbReference type="NCBI Taxonomy" id="40149"/>
    <lineage>
        <taxon>Eukaryota</taxon>
        <taxon>Viridiplantae</taxon>
        <taxon>Streptophyta</taxon>
        <taxon>Embryophyta</taxon>
        <taxon>Tracheophyta</taxon>
        <taxon>Spermatophyta</taxon>
        <taxon>Magnoliopsida</taxon>
        <taxon>Liliopsida</taxon>
        <taxon>Poales</taxon>
        <taxon>Poaceae</taxon>
        <taxon>BOP clade</taxon>
        <taxon>Oryzoideae</taxon>
        <taxon>Oryzeae</taxon>
        <taxon>Oryzinae</taxon>
        <taxon>Oryza</taxon>
    </lineage>
</organism>
<accession>A0A0E0C946</accession>
<dbReference type="EnsemblPlants" id="OMERI01G31450.1">
    <property type="protein sequence ID" value="OMERI01G31450.1"/>
    <property type="gene ID" value="OMERI01G31450"/>
</dbReference>
<feature type="compositionally biased region" description="Low complexity" evidence="1">
    <location>
        <begin position="119"/>
        <end position="134"/>
    </location>
</feature>
<keyword evidence="3" id="KW-1185">Reference proteome</keyword>
<proteinExistence type="predicted"/>
<reference evidence="2" key="1">
    <citation type="submission" date="2015-04" db="UniProtKB">
        <authorList>
            <consortium name="EnsemblPlants"/>
        </authorList>
    </citation>
    <scope>IDENTIFICATION</scope>
</reference>
<evidence type="ECO:0000313" key="3">
    <source>
        <dbReference type="Proteomes" id="UP000008021"/>
    </source>
</evidence>
<protein>
    <submittedName>
        <fullName evidence="2">Uncharacterized protein</fullName>
    </submittedName>
</protein>
<name>A0A0E0C946_9ORYZ</name>
<dbReference type="Gramene" id="OMERI01G31450.1">
    <property type="protein sequence ID" value="OMERI01G31450.1"/>
    <property type="gene ID" value="OMERI01G31450"/>
</dbReference>
<sequence length="142" mass="15127">MATSPCGSRMGEAKRLCTGSAALKQLHHSTTRCIVGRPDCRARLDAIAVIALTTGYATQPRDNRANIAVITAIITVIALPRGDDNPDPNDKVNPVHHIVQVPRSRNLSTFSRSNAVTSLSSPCSMSSVPSPCTPADRPTRKV</sequence>
<feature type="region of interest" description="Disordered" evidence="1">
    <location>
        <begin position="119"/>
        <end position="142"/>
    </location>
</feature>
<dbReference type="Proteomes" id="UP000008021">
    <property type="component" value="Chromosome 1"/>
</dbReference>
<dbReference type="HOGENOM" id="CLU_151546_0_0_1"/>
<evidence type="ECO:0000256" key="1">
    <source>
        <dbReference type="SAM" id="MobiDB-lite"/>
    </source>
</evidence>